<dbReference type="Pfam" id="PF01076">
    <property type="entry name" value="Mob_Pre"/>
    <property type="match status" value="1"/>
</dbReference>
<dbReference type="GO" id="GO:0003677">
    <property type="term" value="F:DNA binding"/>
    <property type="evidence" value="ECO:0007669"/>
    <property type="project" value="InterPro"/>
</dbReference>
<dbReference type="EMBL" id="QSON01000011">
    <property type="protein sequence ID" value="RGJ00412.1"/>
    <property type="molecule type" value="Genomic_DNA"/>
</dbReference>
<dbReference type="InterPro" id="IPR001668">
    <property type="entry name" value="Mob_Pre"/>
</dbReference>
<keyword evidence="2" id="KW-0175">Coiled coil</keyword>
<dbReference type="CDD" id="cd17242">
    <property type="entry name" value="MobM_relaxase"/>
    <property type="match status" value="1"/>
</dbReference>
<evidence type="ECO:0000256" key="3">
    <source>
        <dbReference type="SAM" id="MobiDB-lite"/>
    </source>
</evidence>
<dbReference type="Proteomes" id="UP000263014">
    <property type="component" value="Unassembled WGS sequence"/>
</dbReference>
<evidence type="ECO:0000256" key="2">
    <source>
        <dbReference type="SAM" id="Coils"/>
    </source>
</evidence>
<name>A0A374P2L2_9FIRM</name>
<organism evidence="4 5">
    <name type="scientific">Hungatella hathewayi</name>
    <dbReference type="NCBI Taxonomy" id="154046"/>
    <lineage>
        <taxon>Bacteria</taxon>
        <taxon>Bacillati</taxon>
        <taxon>Bacillota</taxon>
        <taxon>Clostridia</taxon>
        <taxon>Lachnospirales</taxon>
        <taxon>Lachnospiraceae</taxon>
        <taxon>Hungatella</taxon>
    </lineage>
</organism>
<evidence type="ECO:0000313" key="5">
    <source>
        <dbReference type="Proteomes" id="UP000263014"/>
    </source>
</evidence>
<accession>A0A374P2L2</accession>
<sequence>MAKNNKADMSCARVKKYTASDVSKAERHNERKNETYENMNVIEERIPFNVHFKKPFAPTYMEQLKQMETNGLVSLRGLRKDATLFNEIVIDVNTMYFERNGGYEYAKQFYEEAYHFIEEKFGADNVISAVMHADEINVAATEELGKEVYHYHLHAMVLPVVEKEILWSKRCKDEKLRGTVKEVVNQISHSKKWKSDIPLTDEKGNPLLRKNGKPMFRASYSILQDELFNYMTEQGFKGFQRGEYGSTAEHLTSLQYQIKQDKERLEKLQQRIQKEQVKYEPARHISKTLNEIDGMGQKTFTGKMAISKEDYSQLTALAKEGITSRAEIKSLEQNANYYRQKYFDSANALERMKTKYNELKEKCKPFLEALEHFPEVAKLFTEKVRQLFSFKEEQQRAEKEAREKERQERIKARRNKRDMER</sequence>
<dbReference type="Gene3D" id="3.30.930.30">
    <property type="match status" value="1"/>
</dbReference>
<feature type="compositionally biased region" description="Basic residues" evidence="3">
    <location>
        <begin position="411"/>
        <end position="421"/>
    </location>
</feature>
<protein>
    <submittedName>
        <fullName evidence="4">Plasmid recombination protein</fullName>
    </submittedName>
</protein>
<feature type="compositionally biased region" description="Basic and acidic residues" evidence="3">
    <location>
        <begin position="393"/>
        <end position="410"/>
    </location>
</feature>
<proteinExistence type="inferred from homology"/>
<dbReference type="GO" id="GO:0006310">
    <property type="term" value="P:DNA recombination"/>
    <property type="evidence" value="ECO:0007669"/>
    <property type="project" value="InterPro"/>
</dbReference>
<comment type="caution">
    <text evidence="4">The sequence shown here is derived from an EMBL/GenBank/DDBJ whole genome shotgun (WGS) entry which is preliminary data.</text>
</comment>
<evidence type="ECO:0000313" key="4">
    <source>
        <dbReference type="EMBL" id="RGJ00412.1"/>
    </source>
</evidence>
<dbReference type="RefSeq" id="WP_024724735.1">
    <property type="nucleotide sequence ID" value="NZ_QSON01000011.1"/>
</dbReference>
<dbReference type="AlphaFoldDB" id="A0A374P2L2"/>
<feature type="region of interest" description="Disordered" evidence="3">
    <location>
        <begin position="393"/>
        <end position="421"/>
    </location>
</feature>
<comment type="similarity">
    <text evidence="1">Belongs to the plasmid mobilization pre family.</text>
</comment>
<gene>
    <name evidence="4" type="ORF">DXD79_21615</name>
</gene>
<reference evidence="4 5" key="1">
    <citation type="submission" date="2018-08" db="EMBL/GenBank/DDBJ databases">
        <title>A genome reference for cultivated species of the human gut microbiota.</title>
        <authorList>
            <person name="Zou Y."/>
            <person name="Xue W."/>
            <person name="Luo G."/>
        </authorList>
    </citation>
    <scope>NUCLEOTIDE SEQUENCE [LARGE SCALE GENOMIC DNA]</scope>
    <source>
        <strain evidence="4 5">TM09-12</strain>
    </source>
</reference>
<evidence type="ECO:0000256" key="1">
    <source>
        <dbReference type="ARBA" id="ARBA00010657"/>
    </source>
</evidence>
<feature type="coiled-coil region" evidence="2">
    <location>
        <begin position="251"/>
        <end position="278"/>
    </location>
</feature>